<dbReference type="InterPro" id="IPR044855">
    <property type="entry name" value="CoA-Trfase_III_dom3_sf"/>
</dbReference>
<proteinExistence type="predicted"/>
<dbReference type="InterPro" id="IPR050483">
    <property type="entry name" value="CoA-transferase_III_domain"/>
</dbReference>
<dbReference type="RefSeq" id="WP_063180719.1">
    <property type="nucleotide sequence ID" value="NZ_LQNT01000009.1"/>
</dbReference>
<organism evidence="2 3">
    <name type="scientific">Bhargavaea cecembensis</name>
    <dbReference type="NCBI Taxonomy" id="394098"/>
    <lineage>
        <taxon>Bacteria</taxon>
        <taxon>Bacillati</taxon>
        <taxon>Bacillota</taxon>
        <taxon>Bacilli</taxon>
        <taxon>Bacillales</taxon>
        <taxon>Caryophanaceae</taxon>
        <taxon>Bhargavaea</taxon>
    </lineage>
</organism>
<dbReference type="Pfam" id="PF02515">
    <property type="entry name" value="CoA_transf_3"/>
    <property type="match status" value="1"/>
</dbReference>
<gene>
    <name evidence="2" type="ORF">AV656_07900</name>
</gene>
<dbReference type="AlphaFoldDB" id="A0A163FJ87"/>
<evidence type="ECO:0000313" key="2">
    <source>
        <dbReference type="EMBL" id="KZE38816.1"/>
    </source>
</evidence>
<evidence type="ECO:0000256" key="1">
    <source>
        <dbReference type="ARBA" id="ARBA00022679"/>
    </source>
</evidence>
<comment type="caution">
    <text evidence="2">The sequence shown here is derived from an EMBL/GenBank/DDBJ whole genome shotgun (WGS) entry which is preliminary data.</text>
</comment>
<dbReference type="Gene3D" id="3.40.50.10540">
    <property type="entry name" value="Crotonobetainyl-coa:carnitine coa-transferase, domain 1"/>
    <property type="match status" value="1"/>
</dbReference>
<sequence length="404" mass="45291">MEIKVGSQGPLTGIRVLDLSTMIAAPYGAVLLGDFGADVIKVEIPKRGDSLRDMGPFHEEEPLRWPALARNKKSLTLDLHTEQGKKILKELVAVSDVVIENFRPGTLEKWGVGYEVLKEVNNDLIMIRVTGYGQTGPNSHKAGFGTPATAYSGFTYLHGYSDRPPISPSFSLTDYITGVYVAFATVSALFHRNRADEQKGQFVDISLYESVFRMMEFLVADYDQNGIIKERSPGLSGHSSPAGTFQTKDGHWMVLVTSSDRTFERLAKAMDREDMLADDRFYTNSVRLKNFDLTNGIVADWVKQFTRDEIQKYLDEHGVPISPIYSIEDIFRDEHYRARENIVEVEHPRLGTIKMPGVVPKFSETPGKIRNVGPDLGEHNQEILTELLNYTSADLEELKKSGVI</sequence>
<dbReference type="OrthoDB" id="9797653at2"/>
<dbReference type="Proteomes" id="UP000076490">
    <property type="component" value="Unassembled WGS sequence"/>
</dbReference>
<name>A0A163FJ87_9BACL</name>
<dbReference type="GO" id="GO:0008410">
    <property type="term" value="F:CoA-transferase activity"/>
    <property type="evidence" value="ECO:0007669"/>
    <property type="project" value="TreeGrafter"/>
</dbReference>
<dbReference type="SUPFAM" id="SSF89796">
    <property type="entry name" value="CoA-transferase family III (CaiB/BaiF)"/>
    <property type="match status" value="1"/>
</dbReference>
<keyword evidence="1 2" id="KW-0808">Transferase</keyword>
<dbReference type="EMBL" id="LQNT01000009">
    <property type="protein sequence ID" value="KZE38816.1"/>
    <property type="molecule type" value="Genomic_DNA"/>
</dbReference>
<evidence type="ECO:0000313" key="3">
    <source>
        <dbReference type="Proteomes" id="UP000076490"/>
    </source>
</evidence>
<dbReference type="PANTHER" id="PTHR48207:SF3">
    <property type="entry name" value="SUCCINATE--HYDROXYMETHYLGLUTARATE COA-TRANSFERASE"/>
    <property type="match status" value="1"/>
</dbReference>
<dbReference type="InterPro" id="IPR003673">
    <property type="entry name" value="CoA-Trfase_fam_III"/>
</dbReference>
<dbReference type="PANTHER" id="PTHR48207">
    <property type="entry name" value="SUCCINATE--HYDROXYMETHYLGLUTARATE COA-TRANSFERASE"/>
    <property type="match status" value="1"/>
</dbReference>
<dbReference type="InterPro" id="IPR023606">
    <property type="entry name" value="CoA-Trfase_III_dom_1_sf"/>
</dbReference>
<protein>
    <submittedName>
        <fullName evidence="2">CoA-transferase</fullName>
    </submittedName>
</protein>
<accession>A0A163FJ87</accession>
<dbReference type="Gene3D" id="3.30.1540.10">
    <property type="entry name" value="formyl-coa transferase, domain 3"/>
    <property type="match status" value="1"/>
</dbReference>
<reference evidence="2 3" key="1">
    <citation type="submission" date="2016-01" db="EMBL/GenBank/DDBJ databases">
        <title>Whole genome sequencing of Bhargavaea cecembensis T14.</title>
        <authorList>
            <person name="Hong K.W."/>
        </authorList>
    </citation>
    <scope>NUCLEOTIDE SEQUENCE [LARGE SCALE GENOMIC DNA]</scope>
    <source>
        <strain evidence="2 3">T14</strain>
    </source>
</reference>